<evidence type="ECO:0000259" key="9">
    <source>
        <dbReference type="PROSITE" id="PS50089"/>
    </source>
</evidence>
<dbReference type="GO" id="GO:0061630">
    <property type="term" value="F:ubiquitin protein ligase activity"/>
    <property type="evidence" value="ECO:0007669"/>
    <property type="project" value="UniProtKB-EC"/>
</dbReference>
<dbReference type="Proteomes" id="UP000030645">
    <property type="component" value="Unassembled WGS sequence"/>
</dbReference>
<comment type="catalytic activity">
    <reaction evidence="1">
        <text>S-ubiquitinyl-[E2 ubiquitin-conjugating enzyme]-L-cysteine + [acceptor protein]-L-lysine = [E2 ubiquitin-conjugating enzyme]-L-cysteine + N(6)-ubiquitinyl-[acceptor protein]-L-lysine.</text>
        <dbReference type="EC" id="2.3.2.27"/>
    </reaction>
</comment>
<dbReference type="GO" id="GO:0016567">
    <property type="term" value="P:protein ubiquitination"/>
    <property type="evidence" value="ECO:0007669"/>
    <property type="project" value="TreeGrafter"/>
</dbReference>
<dbReference type="Pfam" id="PF12678">
    <property type="entry name" value="zf-rbx1"/>
    <property type="match status" value="1"/>
</dbReference>
<keyword evidence="5 8" id="KW-0863">Zinc-finger</keyword>
<proteinExistence type="predicted"/>
<dbReference type="InterPro" id="IPR001841">
    <property type="entry name" value="Znf_RING"/>
</dbReference>
<organism evidence="10 11">
    <name type="scientific">Morus notabilis</name>
    <dbReference type="NCBI Taxonomy" id="981085"/>
    <lineage>
        <taxon>Eukaryota</taxon>
        <taxon>Viridiplantae</taxon>
        <taxon>Streptophyta</taxon>
        <taxon>Embryophyta</taxon>
        <taxon>Tracheophyta</taxon>
        <taxon>Spermatophyta</taxon>
        <taxon>Magnoliopsida</taxon>
        <taxon>eudicotyledons</taxon>
        <taxon>Gunneridae</taxon>
        <taxon>Pentapetalae</taxon>
        <taxon>rosids</taxon>
        <taxon>fabids</taxon>
        <taxon>Rosales</taxon>
        <taxon>Moraceae</taxon>
        <taxon>Moreae</taxon>
        <taxon>Morus</taxon>
    </lineage>
</organism>
<evidence type="ECO:0000256" key="5">
    <source>
        <dbReference type="ARBA" id="ARBA00022771"/>
    </source>
</evidence>
<dbReference type="GO" id="GO:0005737">
    <property type="term" value="C:cytoplasm"/>
    <property type="evidence" value="ECO:0007669"/>
    <property type="project" value="TreeGrafter"/>
</dbReference>
<dbReference type="OrthoDB" id="3365801at2759"/>
<dbReference type="EC" id="2.3.2.27" evidence="3"/>
<keyword evidence="4" id="KW-0479">Metal-binding</keyword>
<protein>
    <recommendedName>
        <fullName evidence="3">RING-type E3 ubiquitin transferase</fullName>
        <ecNumber evidence="3">2.3.2.27</ecNumber>
    </recommendedName>
</protein>
<dbReference type="SUPFAM" id="SSF57850">
    <property type="entry name" value="RING/U-box"/>
    <property type="match status" value="1"/>
</dbReference>
<keyword evidence="11" id="KW-1185">Reference proteome</keyword>
<dbReference type="Gene3D" id="3.30.40.10">
    <property type="entry name" value="Zinc/RING finger domain, C3HC4 (zinc finger)"/>
    <property type="match status" value="1"/>
</dbReference>
<dbReference type="eggNOG" id="KOG0800">
    <property type="taxonomic scope" value="Eukaryota"/>
</dbReference>
<dbReference type="AlphaFoldDB" id="W9RZF6"/>
<dbReference type="PROSITE" id="PS50089">
    <property type="entry name" value="ZF_RING_2"/>
    <property type="match status" value="1"/>
</dbReference>
<evidence type="ECO:0000256" key="1">
    <source>
        <dbReference type="ARBA" id="ARBA00000900"/>
    </source>
</evidence>
<reference evidence="11" key="1">
    <citation type="submission" date="2013-01" db="EMBL/GenBank/DDBJ databases">
        <title>Draft Genome Sequence of a Mulberry Tree, Morus notabilis C.K. Schneid.</title>
        <authorList>
            <person name="He N."/>
            <person name="Zhao S."/>
        </authorList>
    </citation>
    <scope>NUCLEOTIDE SEQUENCE</scope>
</reference>
<evidence type="ECO:0000256" key="3">
    <source>
        <dbReference type="ARBA" id="ARBA00012483"/>
    </source>
</evidence>
<dbReference type="GO" id="GO:0008270">
    <property type="term" value="F:zinc ion binding"/>
    <property type="evidence" value="ECO:0007669"/>
    <property type="project" value="UniProtKB-KW"/>
</dbReference>
<evidence type="ECO:0000256" key="2">
    <source>
        <dbReference type="ARBA" id="ARBA00004906"/>
    </source>
</evidence>
<feature type="domain" description="RING-type" evidence="9">
    <location>
        <begin position="186"/>
        <end position="238"/>
    </location>
</feature>
<dbReference type="PANTHER" id="PTHR15710:SF77">
    <property type="entry name" value="RING-H2 FINGER PROTEIN ATL21B"/>
    <property type="match status" value="1"/>
</dbReference>
<comment type="pathway">
    <text evidence="2">Protein modification; protein ubiquitination.</text>
</comment>
<sequence>MAMNTRYKYSVSVDLQAYRHAPPLHNNNDYFVMFRANFKQILKLLNHPDDHRDPFILEVPVDIPHTVVPRPEYFFVHSPTTIRDLLSSVGVARHAAASLAPKISSSAWKLITTNLLCSSPRSVLPIILNVTAETPLLYDDSTDGEELVTEQMSPTVPAVRPASMEALKEVKIETLDANTTLTEEECSICLEEFSLCGLDRDGGGGDRWKIVQMPCSHVYHRDCIIQWLETSHECPLCRYAIPTHVD</sequence>
<name>W9RZF6_9ROSA</name>
<gene>
    <name evidence="10" type="ORF">L484_025474</name>
</gene>
<evidence type="ECO:0000256" key="8">
    <source>
        <dbReference type="PROSITE-ProRule" id="PRU00175"/>
    </source>
</evidence>
<dbReference type="InterPro" id="IPR024766">
    <property type="entry name" value="Znf_RING_H2"/>
</dbReference>
<keyword evidence="6" id="KW-0833">Ubl conjugation pathway</keyword>
<evidence type="ECO:0000313" key="10">
    <source>
        <dbReference type="EMBL" id="EXC01103.1"/>
    </source>
</evidence>
<evidence type="ECO:0000256" key="4">
    <source>
        <dbReference type="ARBA" id="ARBA00022723"/>
    </source>
</evidence>
<dbReference type="CDD" id="cd16454">
    <property type="entry name" value="RING-H2_PA-TM-RING"/>
    <property type="match status" value="1"/>
</dbReference>
<evidence type="ECO:0000256" key="6">
    <source>
        <dbReference type="ARBA" id="ARBA00022786"/>
    </source>
</evidence>
<evidence type="ECO:0000256" key="7">
    <source>
        <dbReference type="ARBA" id="ARBA00022833"/>
    </source>
</evidence>
<keyword evidence="7" id="KW-0862">Zinc</keyword>
<accession>W9RZF6</accession>
<dbReference type="EMBL" id="KE345322">
    <property type="protein sequence ID" value="EXC01103.1"/>
    <property type="molecule type" value="Genomic_DNA"/>
</dbReference>
<dbReference type="SMART" id="SM00184">
    <property type="entry name" value="RING"/>
    <property type="match status" value="1"/>
</dbReference>
<dbReference type="PANTHER" id="PTHR15710">
    <property type="entry name" value="E3 UBIQUITIN-PROTEIN LIGASE PRAJA"/>
    <property type="match status" value="1"/>
</dbReference>
<evidence type="ECO:0000313" key="11">
    <source>
        <dbReference type="Proteomes" id="UP000030645"/>
    </source>
</evidence>
<dbReference type="InterPro" id="IPR013083">
    <property type="entry name" value="Znf_RING/FYVE/PHD"/>
</dbReference>
<dbReference type="KEGG" id="mnt:21408172"/>